<dbReference type="Proteomes" id="UP001264519">
    <property type="component" value="Unassembled WGS sequence"/>
</dbReference>
<reference evidence="2 3" key="1">
    <citation type="submission" date="2023-04" db="EMBL/GenBank/DDBJ databases">
        <title>A long-awaited taxogenomic arrangement of the family Halomonadaceae.</title>
        <authorList>
            <person name="De La Haba R."/>
            <person name="Chuvochina M."/>
            <person name="Wittouck S."/>
            <person name="Arahal D.R."/>
            <person name="Sanchez-Porro C."/>
            <person name="Hugenholtz P."/>
            <person name="Ventosa A."/>
        </authorList>
    </citation>
    <scope>NUCLEOTIDE SEQUENCE [LARGE SCALE GENOMIC DNA]</scope>
    <source>
        <strain evidence="2 3">DSM 23530</strain>
    </source>
</reference>
<evidence type="ECO:0000313" key="2">
    <source>
        <dbReference type="EMBL" id="MDR5867974.1"/>
    </source>
</evidence>
<dbReference type="EMBL" id="JARWAK010000013">
    <property type="protein sequence ID" value="MDR5867974.1"/>
    <property type="molecule type" value="Genomic_DNA"/>
</dbReference>
<evidence type="ECO:0000313" key="3">
    <source>
        <dbReference type="Proteomes" id="UP001264519"/>
    </source>
</evidence>
<organism evidence="2 3">
    <name type="scientific">Halomonas koreensis</name>
    <dbReference type="NCBI Taxonomy" id="245385"/>
    <lineage>
        <taxon>Bacteria</taxon>
        <taxon>Pseudomonadati</taxon>
        <taxon>Pseudomonadota</taxon>
        <taxon>Gammaproteobacteria</taxon>
        <taxon>Oceanospirillales</taxon>
        <taxon>Halomonadaceae</taxon>
        <taxon>Halomonas</taxon>
    </lineage>
</organism>
<feature type="region of interest" description="Disordered" evidence="1">
    <location>
        <begin position="82"/>
        <end position="107"/>
    </location>
</feature>
<protein>
    <recommendedName>
        <fullName evidence="4">ASCH domain-containing protein</fullName>
    </recommendedName>
</protein>
<feature type="compositionally biased region" description="Basic and acidic residues" evidence="1">
    <location>
        <begin position="96"/>
        <end position="107"/>
    </location>
</feature>
<gene>
    <name evidence="2" type="ORF">QC818_14370</name>
</gene>
<proteinExistence type="predicted"/>
<sequence>MKERPILFNDEMVRALLDGRKTQTRRLVKNQPAGDTQGNDCRAAKVAGGFQWQHRGGASKVFTCPYGKSGDQLWVRETWGALFTDPPGTPGGRKPQPGDDIRYRADPGQDWQWRDGSLPWRPSIHMPRWACRILLEVTAVRVERLQDITEDDARAEGCDNSSTEAAHECGWYEKPRRAFRRVWEQINGSDSWDANPWVWVIEFRRIDQQQEADAA</sequence>
<evidence type="ECO:0000256" key="1">
    <source>
        <dbReference type="SAM" id="MobiDB-lite"/>
    </source>
</evidence>
<name>A0ABU1G4T3_9GAMM</name>
<evidence type="ECO:0008006" key="4">
    <source>
        <dbReference type="Google" id="ProtNLM"/>
    </source>
</evidence>
<keyword evidence="3" id="KW-1185">Reference proteome</keyword>
<comment type="caution">
    <text evidence="2">The sequence shown here is derived from an EMBL/GenBank/DDBJ whole genome shotgun (WGS) entry which is preliminary data.</text>
</comment>
<accession>A0ABU1G4T3</accession>
<dbReference type="RefSeq" id="WP_309653555.1">
    <property type="nucleotide sequence ID" value="NZ_JARWAK010000013.1"/>
</dbReference>